<proteinExistence type="predicted"/>
<dbReference type="Proteomes" id="UP000572817">
    <property type="component" value="Unassembled WGS sequence"/>
</dbReference>
<feature type="compositionally biased region" description="Polar residues" evidence="1">
    <location>
        <begin position="59"/>
        <end position="80"/>
    </location>
</feature>
<sequence>MSGKAKANRTAGARRSSRPNPDPYGEPLNSNNAPMPLDGADNTSSPSHPRNHGLPPLETRNQLGPVQTPPSGQAGLNTVSAIAPYLFQSDDEQAQDEMPLPHPKPKLMGSWTKPLDFGRAPGRAPTRLGRRLSGSRDTNKQLDEDEQLEKDQEGLQDQDCHNDEEDFGPDWQIVGPRGRALRRLHIPRFSCSSSAPSSPRRSHPHGHPQENKSPLPPGCTHRPLFNLDFSQVTFGKVVHTDKVDELFWSDRPAVVVGVNMAARRVRIWCIFSYSEAGGLEAKYSNDYYAQHPLRERYMRNCVLIDDGRTAAHLGTPVVRLQGAQLAKTSYVDTSEVRELPFEHVCRESVGRSLQEMWLPVGQMLKLRKHVERQGNSLVPSVEGGRLDSYSGEWVGFFEYMVDGI</sequence>
<name>A0A8H4J572_9PEZI</name>
<feature type="compositionally biased region" description="Basic and acidic residues" evidence="1">
    <location>
        <begin position="149"/>
        <end position="161"/>
    </location>
</feature>
<accession>A0A8H4J572</accession>
<evidence type="ECO:0000313" key="3">
    <source>
        <dbReference type="Proteomes" id="UP000572817"/>
    </source>
</evidence>
<dbReference type="AlphaFoldDB" id="A0A8H4J572"/>
<dbReference type="EMBL" id="WWBZ02000001">
    <property type="protein sequence ID" value="KAF4313431.1"/>
    <property type="molecule type" value="Genomic_DNA"/>
</dbReference>
<evidence type="ECO:0000313" key="2">
    <source>
        <dbReference type="EMBL" id="KAF4313431.1"/>
    </source>
</evidence>
<keyword evidence="3" id="KW-1185">Reference proteome</keyword>
<gene>
    <name evidence="2" type="ORF">GTA08_BOTSDO01024</name>
</gene>
<evidence type="ECO:0000256" key="1">
    <source>
        <dbReference type="SAM" id="MobiDB-lite"/>
    </source>
</evidence>
<feature type="region of interest" description="Disordered" evidence="1">
    <location>
        <begin position="191"/>
        <end position="218"/>
    </location>
</feature>
<protein>
    <submittedName>
        <fullName evidence="2">Uncharacterized protein</fullName>
    </submittedName>
</protein>
<feature type="region of interest" description="Disordered" evidence="1">
    <location>
        <begin position="1"/>
        <end position="174"/>
    </location>
</feature>
<comment type="caution">
    <text evidence="2">The sequence shown here is derived from an EMBL/GenBank/DDBJ whole genome shotgun (WGS) entry which is preliminary data.</text>
</comment>
<organism evidence="2 3">
    <name type="scientific">Botryosphaeria dothidea</name>
    <dbReference type="NCBI Taxonomy" id="55169"/>
    <lineage>
        <taxon>Eukaryota</taxon>
        <taxon>Fungi</taxon>
        <taxon>Dikarya</taxon>
        <taxon>Ascomycota</taxon>
        <taxon>Pezizomycotina</taxon>
        <taxon>Dothideomycetes</taxon>
        <taxon>Dothideomycetes incertae sedis</taxon>
        <taxon>Botryosphaeriales</taxon>
        <taxon>Botryosphaeriaceae</taxon>
        <taxon>Botryosphaeria</taxon>
    </lineage>
</organism>
<reference evidence="2" key="1">
    <citation type="submission" date="2020-04" db="EMBL/GenBank/DDBJ databases">
        <title>Genome Assembly and Annotation of Botryosphaeria dothidea sdau 11-99, a Latent Pathogen of Apple Fruit Ring Rot in China.</title>
        <authorList>
            <person name="Yu C."/>
            <person name="Diao Y."/>
            <person name="Lu Q."/>
            <person name="Zhao J."/>
            <person name="Cui S."/>
            <person name="Peng C."/>
            <person name="He B."/>
            <person name="Liu H."/>
        </authorList>
    </citation>
    <scope>NUCLEOTIDE SEQUENCE [LARGE SCALE GENOMIC DNA]</scope>
    <source>
        <strain evidence="2">Sdau11-99</strain>
    </source>
</reference>
<dbReference type="OrthoDB" id="3939728at2759"/>